<evidence type="ECO:0000256" key="4">
    <source>
        <dbReference type="ARBA" id="ARBA00023125"/>
    </source>
</evidence>
<evidence type="ECO:0000256" key="2">
    <source>
        <dbReference type="ARBA" id="ARBA00023015"/>
    </source>
</evidence>
<dbReference type="NCBIfam" id="TIGR02937">
    <property type="entry name" value="sigma70-ECF"/>
    <property type="match status" value="1"/>
</dbReference>
<dbReference type="SUPFAM" id="SSF88659">
    <property type="entry name" value="Sigma3 and sigma4 domains of RNA polymerase sigma factors"/>
    <property type="match status" value="2"/>
</dbReference>
<dbReference type="SUPFAM" id="SSF88946">
    <property type="entry name" value="Sigma2 domain of RNA polymerase sigma factors"/>
    <property type="match status" value="1"/>
</dbReference>
<dbReference type="OrthoDB" id="1185556at2"/>
<dbReference type="GO" id="GO:0016987">
    <property type="term" value="F:sigma factor activity"/>
    <property type="evidence" value="ECO:0007669"/>
    <property type="project" value="UniProtKB-KW"/>
</dbReference>
<dbReference type="InterPro" id="IPR013324">
    <property type="entry name" value="RNA_pol_sigma_r3/r4-like"/>
</dbReference>
<sequence length="327" mass="37479">MLVHQIIEPNKLQDTNYSKDGLTNYLVQISKIPLLSSENQLQYARQVQRMMSLLDLKADLTKKNQIEPTEYIWAKAAQITVSQLKSLIIQGQNAKHKLIEANLRLVVSVAKKYQNYNLELTDLIQEGTLGLQRGVEKFDPNKGYKFSTYAYYWIRQAITRAIDNKSRTIRLPLHVCNKIRNIKKVQRELIQKLGKKPTLEDVAANVSLKTSDVQRYLQIARKPISLDIKVGETQDSSLQDFLENTHNQIETSDIDGSLEKNIQELLYELTSSERDVIILVFGLQGGQELSLNEVASQLNISDRKVNRLKKKAIKKLRGCKQKFAEIN</sequence>
<keyword evidence="11" id="KW-1185">Reference proteome</keyword>
<dbReference type="PANTHER" id="PTHR30603">
    <property type="entry name" value="RNA POLYMERASE SIGMA FACTOR RPO"/>
    <property type="match status" value="1"/>
</dbReference>
<dbReference type="GO" id="GO:0003677">
    <property type="term" value="F:DNA binding"/>
    <property type="evidence" value="ECO:0007669"/>
    <property type="project" value="UniProtKB-KW"/>
</dbReference>
<dbReference type="Pfam" id="PF04545">
    <property type="entry name" value="Sigma70_r4"/>
    <property type="match status" value="1"/>
</dbReference>
<feature type="domain" description="RNA polymerase sigma-70 region 2" evidence="8">
    <location>
        <begin position="98"/>
        <end position="167"/>
    </location>
</feature>
<name>A0A1Z4LTC4_9CYAN</name>
<organism evidence="10 11">
    <name type="scientific">Calothrix parasitica NIES-267</name>
    <dbReference type="NCBI Taxonomy" id="1973488"/>
    <lineage>
        <taxon>Bacteria</taxon>
        <taxon>Bacillati</taxon>
        <taxon>Cyanobacteriota</taxon>
        <taxon>Cyanophyceae</taxon>
        <taxon>Nostocales</taxon>
        <taxon>Calotrichaceae</taxon>
        <taxon>Calothrix</taxon>
    </lineage>
</organism>
<evidence type="ECO:0000259" key="8">
    <source>
        <dbReference type="Pfam" id="PF04542"/>
    </source>
</evidence>
<dbReference type="AlphaFoldDB" id="A0A1Z4LTC4"/>
<keyword evidence="2" id="KW-0805">Transcription regulation</keyword>
<dbReference type="PRINTS" id="PR00046">
    <property type="entry name" value="SIGMA70FCT"/>
</dbReference>
<keyword evidence="3" id="KW-0731">Sigma factor</keyword>
<dbReference type="InterPro" id="IPR050239">
    <property type="entry name" value="Sigma-70_RNA_pol_init_factors"/>
</dbReference>
<dbReference type="InterPro" id="IPR007630">
    <property type="entry name" value="RNA_pol_sigma70_r4"/>
</dbReference>
<dbReference type="GO" id="GO:0006352">
    <property type="term" value="P:DNA-templated transcription initiation"/>
    <property type="evidence" value="ECO:0007669"/>
    <property type="project" value="InterPro"/>
</dbReference>
<dbReference type="Gene3D" id="1.10.601.10">
    <property type="entry name" value="RNA Polymerase Primary Sigma Factor"/>
    <property type="match status" value="1"/>
</dbReference>
<proteinExistence type="inferred from homology"/>
<gene>
    <name evidence="10" type="primary">rpoD</name>
    <name evidence="10" type="ORF">NIES267_39890</name>
</gene>
<protein>
    <submittedName>
        <fullName evidence="10">RNA polymerase sigma-70 factor</fullName>
    </submittedName>
</protein>
<evidence type="ECO:0000259" key="9">
    <source>
        <dbReference type="Pfam" id="PF04545"/>
    </source>
</evidence>
<comment type="similarity">
    <text evidence="1">Belongs to the sigma-70 factor family.</text>
</comment>
<dbReference type="InterPro" id="IPR007624">
    <property type="entry name" value="RNA_pol_sigma70_r3"/>
</dbReference>
<dbReference type="InterPro" id="IPR036388">
    <property type="entry name" value="WH-like_DNA-bd_sf"/>
</dbReference>
<feature type="domain" description="RNA polymerase sigma-70 region 4" evidence="9">
    <location>
        <begin position="266"/>
        <end position="317"/>
    </location>
</feature>
<feature type="domain" description="RNA polymerase sigma-70 region 3" evidence="7">
    <location>
        <begin position="178"/>
        <end position="247"/>
    </location>
</feature>
<dbReference type="InterPro" id="IPR009042">
    <property type="entry name" value="RNA_pol_sigma70_r1_2"/>
</dbReference>
<dbReference type="EMBL" id="AP018227">
    <property type="protein sequence ID" value="BAY84493.1"/>
    <property type="molecule type" value="Genomic_DNA"/>
</dbReference>
<evidence type="ECO:0000256" key="3">
    <source>
        <dbReference type="ARBA" id="ARBA00023082"/>
    </source>
</evidence>
<dbReference type="CDD" id="cd06171">
    <property type="entry name" value="Sigma70_r4"/>
    <property type="match status" value="1"/>
</dbReference>
<dbReference type="InterPro" id="IPR014284">
    <property type="entry name" value="RNA_pol_sigma-70_dom"/>
</dbReference>
<keyword evidence="4" id="KW-0238">DNA-binding</keyword>
<evidence type="ECO:0000259" key="6">
    <source>
        <dbReference type="Pfam" id="PF00140"/>
    </source>
</evidence>
<feature type="domain" description="RNA polymerase sigma-70 region 1.2" evidence="6">
    <location>
        <begin position="21"/>
        <end position="51"/>
    </location>
</feature>
<evidence type="ECO:0000313" key="11">
    <source>
        <dbReference type="Proteomes" id="UP000218418"/>
    </source>
</evidence>
<dbReference type="Pfam" id="PF04542">
    <property type="entry name" value="Sigma70_r2"/>
    <property type="match status" value="1"/>
</dbReference>
<evidence type="ECO:0000256" key="1">
    <source>
        <dbReference type="ARBA" id="ARBA00007788"/>
    </source>
</evidence>
<evidence type="ECO:0000256" key="5">
    <source>
        <dbReference type="ARBA" id="ARBA00023163"/>
    </source>
</evidence>
<reference evidence="10 11" key="1">
    <citation type="submission" date="2017-06" db="EMBL/GenBank/DDBJ databases">
        <title>Genome sequencing of cyanobaciteial culture collection at National Institute for Environmental Studies (NIES).</title>
        <authorList>
            <person name="Hirose Y."/>
            <person name="Shimura Y."/>
            <person name="Fujisawa T."/>
            <person name="Nakamura Y."/>
            <person name="Kawachi M."/>
        </authorList>
    </citation>
    <scope>NUCLEOTIDE SEQUENCE [LARGE SCALE GENOMIC DNA]</scope>
    <source>
        <strain evidence="10 11">NIES-267</strain>
    </source>
</reference>
<dbReference type="Proteomes" id="UP000218418">
    <property type="component" value="Chromosome"/>
</dbReference>
<evidence type="ECO:0000259" key="7">
    <source>
        <dbReference type="Pfam" id="PF04539"/>
    </source>
</evidence>
<accession>A0A1Z4LTC4</accession>
<dbReference type="InterPro" id="IPR013325">
    <property type="entry name" value="RNA_pol_sigma_r2"/>
</dbReference>
<dbReference type="InterPro" id="IPR007627">
    <property type="entry name" value="RNA_pol_sigma70_r2"/>
</dbReference>
<dbReference type="Pfam" id="PF00140">
    <property type="entry name" value="Sigma70_r1_2"/>
    <property type="match status" value="1"/>
</dbReference>
<keyword evidence="5" id="KW-0804">Transcription</keyword>
<evidence type="ECO:0000313" key="10">
    <source>
        <dbReference type="EMBL" id="BAY84493.1"/>
    </source>
</evidence>
<dbReference type="Gene3D" id="1.10.10.10">
    <property type="entry name" value="Winged helix-like DNA-binding domain superfamily/Winged helix DNA-binding domain"/>
    <property type="match status" value="2"/>
</dbReference>
<dbReference type="PANTHER" id="PTHR30603:SF60">
    <property type="entry name" value="RNA POLYMERASE SIGMA FACTOR RPOD"/>
    <property type="match status" value="1"/>
</dbReference>
<dbReference type="InterPro" id="IPR000943">
    <property type="entry name" value="RNA_pol_sigma70"/>
</dbReference>
<dbReference type="Pfam" id="PF04539">
    <property type="entry name" value="Sigma70_r3"/>
    <property type="match status" value="1"/>
</dbReference>